<dbReference type="AlphaFoldDB" id="A0AAD7VJC1"/>
<keyword evidence="3" id="KW-1185">Reference proteome</keyword>
<protein>
    <submittedName>
        <fullName evidence="2">Pectinesterase</fullName>
    </submittedName>
</protein>
<comment type="caution">
    <text evidence="2">The sequence shown here is derived from an EMBL/GenBank/DDBJ whole genome shotgun (WGS) entry which is preliminary data.</text>
</comment>
<accession>A0AAD7VJC1</accession>
<dbReference type="GO" id="GO:0004629">
    <property type="term" value="F:phospholipase C activity"/>
    <property type="evidence" value="ECO:0007669"/>
    <property type="project" value="InterPro"/>
</dbReference>
<evidence type="ECO:0000259" key="1">
    <source>
        <dbReference type="PROSITE" id="PS51346"/>
    </source>
</evidence>
<dbReference type="InterPro" id="IPR035513">
    <property type="entry name" value="Invertase/methylesterase_inhib"/>
</dbReference>
<dbReference type="Proteomes" id="UP001163823">
    <property type="component" value="Chromosome 3"/>
</dbReference>
<dbReference type="GO" id="GO:0004857">
    <property type="term" value="F:enzyme inhibitor activity"/>
    <property type="evidence" value="ECO:0007669"/>
    <property type="project" value="InterPro"/>
</dbReference>
<name>A0AAD7VJC1_QUISA</name>
<organism evidence="2 3">
    <name type="scientific">Quillaja saponaria</name>
    <name type="common">Soap bark tree</name>
    <dbReference type="NCBI Taxonomy" id="32244"/>
    <lineage>
        <taxon>Eukaryota</taxon>
        <taxon>Viridiplantae</taxon>
        <taxon>Streptophyta</taxon>
        <taxon>Embryophyta</taxon>
        <taxon>Tracheophyta</taxon>
        <taxon>Spermatophyta</taxon>
        <taxon>Magnoliopsida</taxon>
        <taxon>eudicotyledons</taxon>
        <taxon>Gunneridae</taxon>
        <taxon>Pentapetalae</taxon>
        <taxon>rosids</taxon>
        <taxon>fabids</taxon>
        <taxon>Fabales</taxon>
        <taxon>Quillajaceae</taxon>
        <taxon>Quillaja</taxon>
    </lineage>
</organism>
<dbReference type="InterPro" id="IPR006501">
    <property type="entry name" value="Pectinesterase_inhib_dom"/>
</dbReference>
<feature type="domain" description="Zn-dependent PLC" evidence="1">
    <location>
        <begin position="1"/>
        <end position="85"/>
    </location>
</feature>
<dbReference type="PROSITE" id="PS51346">
    <property type="entry name" value="PROKAR_ZN_DEPEND_PLPC_2"/>
    <property type="match status" value="1"/>
</dbReference>
<evidence type="ECO:0000313" key="2">
    <source>
        <dbReference type="EMBL" id="KAJ7977665.1"/>
    </source>
</evidence>
<dbReference type="Pfam" id="PF04043">
    <property type="entry name" value="PMEI"/>
    <property type="match status" value="1"/>
</dbReference>
<dbReference type="KEGG" id="qsa:O6P43_007255"/>
<dbReference type="EMBL" id="JARAOO010000003">
    <property type="protein sequence ID" value="KAJ7977665.1"/>
    <property type="molecule type" value="Genomic_DNA"/>
</dbReference>
<reference evidence="2" key="1">
    <citation type="journal article" date="2023" name="Science">
        <title>Elucidation of the pathway for biosynthesis of saponin adjuvants from the soapbark tree.</title>
        <authorList>
            <person name="Reed J."/>
            <person name="Orme A."/>
            <person name="El-Demerdash A."/>
            <person name="Owen C."/>
            <person name="Martin L.B.B."/>
            <person name="Misra R.C."/>
            <person name="Kikuchi S."/>
            <person name="Rejzek M."/>
            <person name="Martin A.C."/>
            <person name="Harkess A."/>
            <person name="Leebens-Mack J."/>
            <person name="Louveau T."/>
            <person name="Stephenson M.J."/>
            <person name="Osbourn A."/>
        </authorList>
    </citation>
    <scope>NUCLEOTIDE SEQUENCE</scope>
    <source>
        <strain evidence="2">S10</strain>
    </source>
</reference>
<proteinExistence type="predicted"/>
<dbReference type="InterPro" id="IPR001531">
    <property type="entry name" value="Zn_PLipaseC"/>
</dbReference>
<evidence type="ECO:0000313" key="3">
    <source>
        <dbReference type="Proteomes" id="UP001163823"/>
    </source>
</evidence>
<sequence length="114" mass="13247">MTENQNLCHETPNNVNANGDPKEYIRYAVKATANQFISTMNMSDMLPVENIYTEEMKSSVKDCQKWMQFALYDLEETLSTMGNDSNIYTVSDREDDLMNWWADSLLSKRLAWSN</sequence>
<dbReference type="SUPFAM" id="SSF101148">
    <property type="entry name" value="Plant invertase/pectin methylesterase inhibitor"/>
    <property type="match status" value="1"/>
</dbReference>
<dbReference type="Gene3D" id="1.20.140.40">
    <property type="entry name" value="Invertase/pectin methylesterase inhibitor family protein"/>
    <property type="match status" value="1"/>
</dbReference>
<gene>
    <name evidence="2" type="ORF">O6P43_007255</name>
</gene>
<dbReference type="GO" id="GO:0008270">
    <property type="term" value="F:zinc ion binding"/>
    <property type="evidence" value="ECO:0007669"/>
    <property type="project" value="InterPro"/>
</dbReference>